<feature type="region of interest" description="Disordered" evidence="7">
    <location>
        <begin position="146"/>
        <end position="193"/>
    </location>
</feature>
<evidence type="ECO:0000256" key="1">
    <source>
        <dbReference type="ARBA" id="ARBA00004496"/>
    </source>
</evidence>
<dbReference type="PANTHER" id="PTHR12276">
    <property type="entry name" value="EPSIN/ENT-RELATED"/>
    <property type="match status" value="1"/>
</dbReference>
<dbReference type="SMART" id="SM00273">
    <property type="entry name" value="ENTH"/>
    <property type="match status" value="1"/>
</dbReference>
<dbReference type="GO" id="GO:0006897">
    <property type="term" value="P:endocytosis"/>
    <property type="evidence" value="ECO:0007669"/>
    <property type="project" value="TreeGrafter"/>
</dbReference>
<feature type="compositionally biased region" description="Low complexity" evidence="7">
    <location>
        <begin position="471"/>
        <end position="487"/>
    </location>
</feature>
<evidence type="ECO:0000256" key="6">
    <source>
        <dbReference type="ARBA" id="ARBA00023121"/>
    </source>
</evidence>
<dbReference type="FunFam" id="1.25.40.90:FF:000002">
    <property type="entry name" value="epsin-2 isoform X1"/>
    <property type="match status" value="1"/>
</dbReference>
<accession>A0A7J5Y3X9</accession>
<dbReference type="AlphaFoldDB" id="A0A7J5Y3X9"/>
<dbReference type="GO" id="GO:0030276">
    <property type="term" value="F:clathrin binding"/>
    <property type="evidence" value="ECO:0007669"/>
    <property type="project" value="TreeGrafter"/>
</dbReference>
<dbReference type="CDD" id="cd16990">
    <property type="entry name" value="ENTH_Epsin"/>
    <property type="match status" value="1"/>
</dbReference>
<dbReference type="SMART" id="SM00726">
    <property type="entry name" value="UIM"/>
    <property type="match status" value="2"/>
</dbReference>
<evidence type="ECO:0000256" key="2">
    <source>
        <dbReference type="ARBA" id="ARBA00010130"/>
    </source>
</evidence>
<dbReference type="GO" id="GO:0005768">
    <property type="term" value="C:endosome"/>
    <property type="evidence" value="ECO:0007669"/>
    <property type="project" value="TreeGrafter"/>
</dbReference>
<keyword evidence="6" id="KW-0446">Lipid-binding</keyword>
<reference evidence="9 10" key="1">
    <citation type="submission" date="2020-03" db="EMBL/GenBank/DDBJ databases">
        <title>Dissostichus mawsoni Genome sequencing and assembly.</title>
        <authorList>
            <person name="Park H."/>
        </authorList>
    </citation>
    <scope>NUCLEOTIDE SEQUENCE [LARGE SCALE GENOMIC DNA]</scope>
    <source>
        <strain evidence="9">DM0001</strain>
        <tissue evidence="9">Muscle</tissue>
    </source>
</reference>
<comment type="subcellular location">
    <subcellularLocation>
        <location evidence="1">Cytoplasm</location>
    </subcellularLocation>
</comment>
<organism evidence="9 10">
    <name type="scientific">Dissostichus mawsoni</name>
    <name type="common">Antarctic cod</name>
    <dbReference type="NCBI Taxonomy" id="36200"/>
    <lineage>
        <taxon>Eukaryota</taxon>
        <taxon>Metazoa</taxon>
        <taxon>Chordata</taxon>
        <taxon>Craniata</taxon>
        <taxon>Vertebrata</taxon>
        <taxon>Euteleostomi</taxon>
        <taxon>Actinopterygii</taxon>
        <taxon>Neopterygii</taxon>
        <taxon>Teleostei</taxon>
        <taxon>Neoteleostei</taxon>
        <taxon>Acanthomorphata</taxon>
        <taxon>Eupercaria</taxon>
        <taxon>Perciformes</taxon>
        <taxon>Notothenioidei</taxon>
        <taxon>Nototheniidae</taxon>
        <taxon>Dissostichus</taxon>
    </lineage>
</organism>
<keyword evidence="5" id="KW-0677">Repeat</keyword>
<gene>
    <name evidence="9" type="ORF">F7725_016128</name>
</gene>
<dbReference type="Proteomes" id="UP000518266">
    <property type="component" value="Unassembled WGS sequence"/>
</dbReference>
<dbReference type="GO" id="GO:0005886">
    <property type="term" value="C:plasma membrane"/>
    <property type="evidence" value="ECO:0007669"/>
    <property type="project" value="TreeGrafter"/>
</dbReference>
<feature type="compositionally biased region" description="Polar residues" evidence="7">
    <location>
        <begin position="499"/>
        <end position="510"/>
    </location>
</feature>
<dbReference type="Pfam" id="PF01417">
    <property type="entry name" value="ENTH"/>
    <property type="match status" value="1"/>
</dbReference>
<evidence type="ECO:0000313" key="9">
    <source>
        <dbReference type="EMBL" id="KAF3844080.1"/>
    </source>
</evidence>
<evidence type="ECO:0000256" key="3">
    <source>
        <dbReference type="ARBA" id="ARBA00022490"/>
    </source>
</evidence>
<sequence>MTTSALRRQVKNIVHNYSEAEIKVREATSNDPWGPSSSLMSEIADLTFNVVAFAEVMGMVWKRLNDSGKNWRHVYKALTLLDYLLKTGSERVAQQCRENAFTIQTLRDFQYMDRDGRDQGANVREKARQLVCLLRDEERLRQERSQALKTKERMAGGGSGGGGGVYGASSSSPRAASDLEQARPQTSGEEELQLQLALAMSREESQKEQCCRQGDESLLQKALDESRRESESGTQESAMLELVDIFGQSSEAPPPPHDPWNSTQPSDDVSSDPWDSVDGDGEDPFAAQEEENPKQEVPQLSSPQPASPTDEELFGVKADSDPFSGADFNPDPFGSDPPVNPLVNGRESASPEIFDLSRLAPPLSAPASRLCRTPEAFLGPTGASLVNLDALIPSNPASKMHNNPFLLGLSTPSPTNPFHCDQPRLTLNQMRPCSTSPLPPHMLSYSPSLPLPLHRQPSALPSSLTQPHAGLLDLPSNLPQPLLPLSPAGRSTLSHRHTATTPSSETPCSF</sequence>
<feature type="region of interest" description="Disordered" evidence="7">
    <location>
        <begin position="454"/>
        <end position="510"/>
    </location>
</feature>
<evidence type="ECO:0000256" key="4">
    <source>
        <dbReference type="ARBA" id="ARBA00022553"/>
    </source>
</evidence>
<comment type="similarity">
    <text evidence="2">Belongs to the epsin family.</text>
</comment>
<dbReference type="PANTHER" id="PTHR12276:SF112">
    <property type="entry name" value="EPSIN 3A-RELATED"/>
    <property type="match status" value="1"/>
</dbReference>
<dbReference type="PROSITE" id="PS50942">
    <property type="entry name" value="ENTH"/>
    <property type="match status" value="1"/>
</dbReference>
<feature type="compositionally biased region" description="Gly residues" evidence="7">
    <location>
        <begin position="155"/>
        <end position="166"/>
    </location>
</feature>
<keyword evidence="3" id="KW-0963">Cytoplasm</keyword>
<dbReference type="InterPro" id="IPR008942">
    <property type="entry name" value="ENTH_VHS"/>
</dbReference>
<dbReference type="SUPFAM" id="SSF48464">
    <property type="entry name" value="ENTH/VHS domain"/>
    <property type="match status" value="1"/>
</dbReference>
<keyword evidence="10" id="KW-1185">Reference proteome</keyword>
<dbReference type="EMBL" id="JAAKFY010000017">
    <property type="protein sequence ID" value="KAF3844080.1"/>
    <property type="molecule type" value="Genomic_DNA"/>
</dbReference>
<dbReference type="GO" id="GO:0030125">
    <property type="term" value="C:clathrin vesicle coat"/>
    <property type="evidence" value="ECO:0007669"/>
    <property type="project" value="TreeGrafter"/>
</dbReference>
<keyword evidence="4" id="KW-0597">Phosphoprotein</keyword>
<evidence type="ECO:0000256" key="5">
    <source>
        <dbReference type="ARBA" id="ARBA00022737"/>
    </source>
</evidence>
<feature type="compositionally biased region" description="Low complexity" evidence="7">
    <location>
        <begin position="265"/>
        <end position="274"/>
    </location>
</feature>
<dbReference type="InterPro" id="IPR013809">
    <property type="entry name" value="ENTH"/>
</dbReference>
<comment type="caution">
    <text evidence="9">The sequence shown here is derived from an EMBL/GenBank/DDBJ whole genome shotgun (WGS) entry which is preliminary data.</text>
</comment>
<dbReference type="InterPro" id="IPR003903">
    <property type="entry name" value="UIM_dom"/>
</dbReference>
<dbReference type="GO" id="GO:0005543">
    <property type="term" value="F:phospholipid binding"/>
    <property type="evidence" value="ECO:0007669"/>
    <property type="project" value="TreeGrafter"/>
</dbReference>
<feature type="domain" description="ENTH" evidence="8">
    <location>
        <begin position="12"/>
        <end position="144"/>
    </location>
</feature>
<evidence type="ECO:0000313" key="10">
    <source>
        <dbReference type="Proteomes" id="UP000518266"/>
    </source>
</evidence>
<evidence type="ECO:0000259" key="8">
    <source>
        <dbReference type="PROSITE" id="PS50942"/>
    </source>
</evidence>
<dbReference type="Gene3D" id="1.25.40.90">
    <property type="match status" value="1"/>
</dbReference>
<evidence type="ECO:0000256" key="7">
    <source>
        <dbReference type="SAM" id="MobiDB-lite"/>
    </source>
</evidence>
<protein>
    <recommendedName>
        <fullName evidence="8">ENTH domain-containing protein</fullName>
    </recommendedName>
</protein>
<feature type="region of interest" description="Disordered" evidence="7">
    <location>
        <begin position="248"/>
        <end position="340"/>
    </location>
</feature>
<dbReference type="OrthoDB" id="4033880at2759"/>
<dbReference type="PROSITE" id="PS50330">
    <property type="entry name" value="UIM"/>
    <property type="match status" value="1"/>
</dbReference>
<name>A0A7J5Y3X9_DISMA</name>
<proteinExistence type="inferred from homology"/>